<organism evidence="1 2">
    <name type="scientific">Zophobas morio</name>
    <dbReference type="NCBI Taxonomy" id="2755281"/>
    <lineage>
        <taxon>Eukaryota</taxon>
        <taxon>Metazoa</taxon>
        <taxon>Ecdysozoa</taxon>
        <taxon>Arthropoda</taxon>
        <taxon>Hexapoda</taxon>
        <taxon>Insecta</taxon>
        <taxon>Pterygota</taxon>
        <taxon>Neoptera</taxon>
        <taxon>Endopterygota</taxon>
        <taxon>Coleoptera</taxon>
        <taxon>Polyphaga</taxon>
        <taxon>Cucujiformia</taxon>
        <taxon>Tenebrionidae</taxon>
        <taxon>Zophobas</taxon>
    </lineage>
</organism>
<evidence type="ECO:0000313" key="1">
    <source>
        <dbReference type="EMBL" id="KAJ3656752.1"/>
    </source>
</evidence>
<gene>
    <name evidence="1" type="ORF">Zmor_015801</name>
</gene>
<reference evidence="1" key="1">
    <citation type="journal article" date="2023" name="G3 (Bethesda)">
        <title>Whole genome assemblies of Zophobas morio and Tenebrio molitor.</title>
        <authorList>
            <person name="Kaur S."/>
            <person name="Stinson S.A."/>
            <person name="diCenzo G.C."/>
        </authorList>
    </citation>
    <scope>NUCLEOTIDE SEQUENCE</scope>
    <source>
        <strain evidence="1">QUZm001</strain>
    </source>
</reference>
<sequence length="83" mass="9204">MAWQQAAGATCSPRLRIDFFVIPVAGVANESETVMPEAEAGPKFASTEKRTTCFEGFGASFHISMAYFSREERRQKRTKLVGL</sequence>
<protein>
    <submittedName>
        <fullName evidence="1">Uncharacterized protein</fullName>
    </submittedName>
</protein>
<proteinExistence type="predicted"/>
<comment type="caution">
    <text evidence="1">The sequence shown here is derived from an EMBL/GenBank/DDBJ whole genome shotgun (WGS) entry which is preliminary data.</text>
</comment>
<dbReference type="EMBL" id="JALNTZ010000004">
    <property type="protein sequence ID" value="KAJ3656752.1"/>
    <property type="molecule type" value="Genomic_DNA"/>
</dbReference>
<keyword evidence="2" id="KW-1185">Reference proteome</keyword>
<dbReference type="Proteomes" id="UP001168821">
    <property type="component" value="Unassembled WGS sequence"/>
</dbReference>
<name>A0AA38MHT6_9CUCU</name>
<accession>A0AA38MHT6</accession>
<evidence type="ECO:0000313" key="2">
    <source>
        <dbReference type="Proteomes" id="UP001168821"/>
    </source>
</evidence>
<dbReference type="AlphaFoldDB" id="A0AA38MHT6"/>